<name>A0A0W0GB31_MONRR</name>
<evidence type="ECO:0000313" key="3">
    <source>
        <dbReference type="Proteomes" id="UP000054988"/>
    </source>
</evidence>
<dbReference type="Proteomes" id="UP000054988">
    <property type="component" value="Unassembled WGS sequence"/>
</dbReference>
<feature type="region of interest" description="Disordered" evidence="1">
    <location>
        <begin position="23"/>
        <end position="112"/>
    </location>
</feature>
<proteinExistence type="predicted"/>
<reference evidence="2 3" key="1">
    <citation type="submission" date="2015-12" db="EMBL/GenBank/DDBJ databases">
        <title>Draft genome sequence of Moniliophthora roreri, the causal agent of frosty pod rot of cacao.</title>
        <authorList>
            <person name="Aime M.C."/>
            <person name="Diaz-Valderrama J.R."/>
            <person name="Kijpornyongpan T."/>
            <person name="Phillips-Mora W."/>
        </authorList>
    </citation>
    <scope>NUCLEOTIDE SEQUENCE [LARGE SCALE GENOMIC DNA]</scope>
    <source>
        <strain evidence="2 3">MCA 2952</strain>
    </source>
</reference>
<evidence type="ECO:0000313" key="2">
    <source>
        <dbReference type="EMBL" id="KTB45774.1"/>
    </source>
</evidence>
<gene>
    <name evidence="2" type="ORF">WG66_1652</name>
</gene>
<sequence length="156" mass="17338">MAKAVPVVEIPSLSVAEKEKYIAPHRQEKVKNSDCSSEESPKKADEKKRSKQDVCRTQENGEARRALSGVKPIDTVTFKPPPPASKFPEEHVLNKPKPVQQKGDNSNRQPLDGSLYLNLEDMIAAQIAKETLNMPLGDLCTLQPKPIKALDRQTKN</sequence>
<evidence type="ECO:0000256" key="1">
    <source>
        <dbReference type="SAM" id="MobiDB-lite"/>
    </source>
</evidence>
<dbReference type="EMBL" id="LATX01000622">
    <property type="protein sequence ID" value="KTB45774.1"/>
    <property type="molecule type" value="Genomic_DNA"/>
</dbReference>
<dbReference type="AlphaFoldDB" id="A0A0W0GB31"/>
<protein>
    <submittedName>
        <fullName evidence="2">Uncharacterized protein</fullName>
    </submittedName>
</protein>
<accession>A0A0W0GB31</accession>
<comment type="caution">
    <text evidence="2">The sequence shown here is derived from an EMBL/GenBank/DDBJ whole genome shotgun (WGS) entry which is preliminary data.</text>
</comment>
<feature type="compositionally biased region" description="Basic and acidic residues" evidence="1">
    <location>
        <begin position="23"/>
        <end position="32"/>
    </location>
</feature>
<organism evidence="2 3">
    <name type="scientific">Moniliophthora roreri</name>
    <name type="common">Frosty pod rot fungus</name>
    <name type="synonym">Monilia roreri</name>
    <dbReference type="NCBI Taxonomy" id="221103"/>
    <lineage>
        <taxon>Eukaryota</taxon>
        <taxon>Fungi</taxon>
        <taxon>Dikarya</taxon>
        <taxon>Basidiomycota</taxon>
        <taxon>Agaricomycotina</taxon>
        <taxon>Agaricomycetes</taxon>
        <taxon>Agaricomycetidae</taxon>
        <taxon>Agaricales</taxon>
        <taxon>Marasmiineae</taxon>
        <taxon>Marasmiaceae</taxon>
        <taxon>Moniliophthora</taxon>
    </lineage>
</organism>
<feature type="compositionally biased region" description="Basic and acidic residues" evidence="1">
    <location>
        <begin position="39"/>
        <end position="65"/>
    </location>
</feature>